<protein>
    <submittedName>
        <fullName evidence="1">Uncharacterized protein</fullName>
    </submittedName>
</protein>
<dbReference type="EMBL" id="LN483072">
    <property type="protein sequence ID" value="CEA09755.1"/>
    <property type="molecule type" value="Genomic_DNA"/>
</dbReference>
<gene>
    <name evidence="1" type="ORF">BN1051_03128</name>
</gene>
<reference evidence="1" key="1">
    <citation type="submission" date="2014-07" db="EMBL/GenBank/DDBJ databases">
        <authorList>
            <person name="Urmite Genomes Urmite Genomes"/>
        </authorList>
    </citation>
    <scope>NUCLEOTIDE SEQUENCE</scope>
    <source>
        <strain evidence="1">11W110_air</strain>
    </source>
</reference>
<accession>A0A078MTT4</accession>
<name>A0A078MTT4_9MICC</name>
<dbReference type="AlphaFoldDB" id="A0A078MTT4"/>
<proteinExistence type="predicted"/>
<sequence length="85" mass="9780">MGLMEMQLAEQVVRERADEAERYWARRRLLEARLAASGPHGEGFPVRRQLALLLGHLLRFRVRRMEAGPAEERAEGRFARVPEGV</sequence>
<dbReference type="PATRIC" id="fig|1461584.3.peg.3101"/>
<evidence type="ECO:0000313" key="1">
    <source>
        <dbReference type="EMBL" id="CEA09755.1"/>
    </source>
</evidence>
<organism evidence="1">
    <name type="scientific">Arthrobacter saudimassiliensis</name>
    <dbReference type="NCBI Taxonomy" id="1461584"/>
    <lineage>
        <taxon>Bacteria</taxon>
        <taxon>Bacillati</taxon>
        <taxon>Actinomycetota</taxon>
        <taxon>Actinomycetes</taxon>
        <taxon>Micrococcales</taxon>
        <taxon>Micrococcaceae</taxon>
        <taxon>Arthrobacter</taxon>
    </lineage>
</organism>